<dbReference type="SUPFAM" id="SSF54637">
    <property type="entry name" value="Thioesterase/thiol ester dehydrase-isomerase"/>
    <property type="match status" value="1"/>
</dbReference>
<evidence type="ECO:0000313" key="3">
    <source>
        <dbReference type="Proteomes" id="UP000626210"/>
    </source>
</evidence>
<organism evidence="2 3">
    <name type="scientific">Pseudorhodoferax aquiterrae</name>
    <dbReference type="NCBI Taxonomy" id="747304"/>
    <lineage>
        <taxon>Bacteria</taxon>
        <taxon>Pseudomonadati</taxon>
        <taxon>Pseudomonadota</taxon>
        <taxon>Betaproteobacteria</taxon>
        <taxon>Burkholderiales</taxon>
        <taxon>Comamonadaceae</taxon>
    </lineage>
</organism>
<dbReference type="PIRSF" id="PIRSF030962">
    <property type="entry name" value="Dehydrase_ECs4332_prd"/>
    <property type="match status" value="1"/>
</dbReference>
<comment type="caution">
    <text evidence="2">The sequence shown here is derived from an EMBL/GenBank/DDBJ whole genome shotgun (WGS) entry which is preliminary data.</text>
</comment>
<sequence length="104" mass="10790">MQLLALRIPVDHPAFAGHFPGQPLLPGVALLAEVLEAVLADGALAQRLGPAPRLANVKFLAPVRPGAELAVELDASGRGLRFAVRDRGHGDRLAASGQFEGATP</sequence>
<dbReference type="InterPro" id="IPR029069">
    <property type="entry name" value="HotDog_dom_sf"/>
</dbReference>
<protein>
    <recommendedName>
        <fullName evidence="1">ApeI dehydratase-like domain-containing protein</fullName>
    </recommendedName>
</protein>
<evidence type="ECO:0000259" key="1">
    <source>
        <dbReference type="Pfam" id="PF22818"/>
    </source>
</evidence>
<dbReference type="Proteomes" id="UP000626210">
    <property type="component" value="Unassembled WGS sequence"/>
</dbReference>
<dbReference type="InterPro" id="IPR054545">
    <property type="entry name" value="ApeI-like"/>
</dbReference>
<reference evidence="3" key="1">
    <citation type="journal article" date="2019" name="Int. J. Syst. Evol. Microbiol.">
        <title>The Global Catalogue of Microorganisms (GCM) 10K type strain sequencing project: providing services to taxonomists for standard genome sequencing and annotation.</title>
        <authorList>
            <consortium name="The Broad Institute Genomics Platform"/>
            <consortium name="The Broad Institute Genome Sequencing Center for Infectious Disease"/>
            <person name="Wu L."/>
            <person name="Ma J."/>
        </authorList>
    </citation>
    <scope>NUCLEOTIDE SEQUENCE [LARGE SCALE GENOMIC DNA]</scope>
    <source>
        <strain evidence="3">KCTC 23314</strain>
    </source>
</reference>
<dbReference type="EMBL" id="BMYK01000015">
    <property type="protein sequence ID" value="GHC92396.1"/>
    <property type="molecule type" value="Genomic_DNA"/>
</dbReference>
<dbReference type="Gene3D" id="3.10.129.10">
    <property type="entry name" value="Hotdog Thioesterase"/>
    <property type="match status" value="1"/>
</dbReference>
<gene>
    <name evidence="2" type="ORF">GCM10007320_42490</name>
</gene>
<feature type="domain" description="ApeI dehydratase-like" evidence="1">
    <location>
        <begin position="4"/>
        <end position="88"/>
    </location>
</feature>
<accession>A0ABQ3G607</accession>
<dbReference type="Pfam" id="PF22818">
    <property type="entry name" value="ApeI-like"/>
    <property type="match status" value="1"/>
</dbReference>
<proteinExistence type="predicted"/>
<dbReference type="InterPro" id="IPR016962">
    <property type="entry name" value="Dehydrase_ECs4332_prd"/>
</dbReference>
<name>A0ABQ3G607_9BURK</name>
<evidence type="ECO:0000313" key="2">
    <source>
        <dbReference type="EMBL" id="GHC92396.1"/>
    </source>
</evidence>
<keyword evidence="3" id="KW-1185">Reference proteome</keyword>